<keyword evidence="7" id="KW-1185">Reference proteome</keyword>
<gene>
    <name evidence="6" type="ORF">GWI72_05945</name>
</gene>
<keyword evidence="4" id="KW-0963">Cytoplasm</keyword>
<evidence type="ECO:0000256" key="1">
    <source>
        <dbReference type="ARBA" id="ARBA00004496"/>
    </source>
</evidence>
<reference evidence="7" key="1">
    <citation type="submission" date="2020-01" db="EMBL/GenBank/DDBJ databases">
        <authorList>
            <person name="Fang Y."/>
            <person name="Sun R."/>
            <person name="Nie L."/>
            <person name="He J."/>
            <person name="Hao L."/>
            <person name="Wang L."/>
            <person name="Su S."/>
            <person name="Lv E."/>
            <person name="Zhang Z."/>
            <person name="Xie R."/>
            <person name="Liu H."/>
        </authorList>
    </citation>
    <scope>NUCLEOTIDE SEQUENCE [LARGE SCALE GENOMIC DNA]</scope>
    <source>
        <strain evidence="7">XCT-53</strain>
    </source>
</reference>
<comment type="subcellular location">
    <subcellularLocation>
        <location evidence="1">Cytoplasm</location>
    </subcellularLocation>
</comment>
<evidence type="ECO:0000256" key="2">
    <source>
        <dbReference type="ARBA" id="ARBA00009695"/>
    </source>
</evidence>
<evidence type="ECO:0000313" key="7">
    <source>
        <dbReference type="Proteomes" id="UP000586722"/>
    </source>
</evidence>
<evidence type="ECO:0000256" key="3">
    <source>
        <dbReference type="ARBA" id="ARBA00018111"/>
    </source>
</evidence>
<comment type="caution">
    <text evidence="6">The sequence shown here is derived from an EMBL/GenBank/DDBJ whole genome shotgun (WGS) entry which is preliminary data.</text>
</comment>
<dbReference type="RefSeq" id="WP_161708116.1">
    <property type="nucleotide sequence ID" value="NZ_JAABLQ010000001.1"/>
</dbReference>
<dbReference type="Proteomes" id="UP000586722">
    <property type="component" value="Unassembled WGS sequence"/>
</dbReference>
<comment type="similarity">
    <text evidence="2">Belongs to the RecX family.</text>
</comment>
<organism evidence="6 7">
    <name type="scientific">Pannonibacter tanglangensis</name>
    <dbReference type="NCBI Taxonomy" id="2750084"/>
    <lineage>
        <taxon>Bacteria</taxon>
        <taxon>Pseudomonadati</taxon>
        <taxon>Pseudomonadota</taxon>
        <taxon>Alphaproteobacteria</taxon>
        <taxon>Hyphomicrobiales</taxon>
        <taxon>Stappiaceae</taxon>
        <taxon>Pannonibacter</taxon>
    </lineage>
</organism>
<dbReference type="InterPro" id="IPR053924">
    <property type="entry name" value="RecX_HTH_2nd"/>
</dbReference>
<accession>A0A7X5F1J1</accession>
<name>A0A7X5F1J1_9HYPH</name>
<sequence length="186" mass="20929">MSDPANLVRKKPRVPTEERLTRITLAYLERYATSLANLRRVLTRRVEKAARAHERDVAEFLPLVEIVLKKAARLGLVNDEVYAETKAASLRRKGASSRQITAKLSARGVSRSVIEETLARDDTDAAAAARRYAQRRRLGPWRKGWHEENDADRRDRDRKDLAALCRAGHGLDAARKALHGAEDDLG</sequence>
<dbReference type="InterPro" id="IPR036388">
    <property type="entry name" value="WH-like_DNA-bd_sf"/>
</dbReference>
<evidence type="ECO:0000313" key="6">
    <source>
        <dbReference type="EMBL" id="NBN77809.1"/>
    </source>
</evidence>
<dbReference type="AlphaFoldDB" id="A0A7X5F1J1"/>
<dbReference type="GO" id="GO:0005737">
    <property type="term" value="C:cytoplasm"/>
    <property type="evidence" value="ECO:0007669"/>
    <property type="project" value="UniProtKB-SubCell"/>
</dbReference>
<evidence type="ECO:0000259" key="5">
    <source>
        <dbReference type="Pfam" id="PF02631"/>
    </source>
</evidence>
<protein>
    <recommendedName>
        <fullName evidence="3">Regulatory protein RecX</fullName>
    </recommendedName>
</protein>
<dbReference type="EMBL" id="JAABLQ010000001">
    <property type="protein sequence ID" value="NBN77809.1"/>
    <property type="molecule type" value="Genomic_DNA"/>
</dbReference>
<proteinExistence type="inferred from homology"/>
<dbReference type="Pfam" id="PF02631">
    <property type="entry name" value="RecX_HTH2"/>
    <property type="match status" value="1"/>
</dbReference>
<feature type="domain" description="RecX second three-helical" evidence="5">
    <location>
        <begin position="78"/>
        <end position="118"/>
    </location>
</feature>
<evidence type="ECO:0000256" key="4">
    <source>
        <dbReference type="ARBA" id="ARBA00022490"/>
    </source>
</evidence>
<dbReference type="Gene3D" id="1.10.10.10">
    <property type="entry name" value="Winged helix-like DNA-binding domain superfamily/Winged helix DNA-binding domain"/>
    <property type="match status" value="1"/>
</dbReference>